<accession>E4V303</accession>
<dbReference type="eggNOG" id="ENOG502RQUS">
    <property type="taxonomic scope" value="Eukaryota"/>
</dbReference>
<proteinExistence type="predicted"/>
<dbReference type="HOGENOM" id="CLU_105108_0_0_1"/>
<dbReference type="EMBL" id="DS989828">
    <property type="protein sequence ID" value="EFR04377.1"/>
    <property type="molecule type" value="Genomic_DNA"/>
</dbReference>
<feature type="signal peptide" evidence="1">
    <location>
        <begin position="1"/>
        <end position="19"/>
    </location>
</feature>
<dbReference type="OrthoDB" id="4171067at2759"/>
<keyword evidence="3" id="KW-1185">Reference proteome</keyword>
<keyword evidence="1" id="KW-0732">Signal</keyword>
<dbReference type="GeneID" id="10025379"/>
<sequence length="169" mass="19003">MHVASLVIALYAFAANVSAQKHPDYYTVIKNLQNGLNVTLNGTRRSVEFGAGSPCRYWKSYDAGNTKNWRYYGIAGSGYYVYLRYLKYLSGAIAQADTTAPSLFRLENDEHASYIISLETDATGQKLAWTAETNATDPRGNMIVKLRPYDRSDNQKFALTEEYINPDDC</sequence>
<name>E4V303_ARTGP</name>
<reference evidence="3" key="1">
    <citation type="journal article" date="2012" name="MBio">
        <title>Comparative genome analysis of Trichophyton rubrum and related dermatophytes reveals candidate genes involved in infection.</title>
        <authorList>
            <person name="Martinez D.A."/>
            <person name="Oliver B.G."/>
            <person name="Graeser Y."/>
            <person name="Goldberg J.M."/>
            <person name="Li W."/>
            <person name="Martinez-Rossi N.M."/>
            <person name="Monod M."/>
            <person name="Shelest E."/>
            <person name="Barton R.C."/>
            <person name="Birch E."/>
            <person name="Brakhage A.A."/>
            <person name="Chen Z."/>
            <person name="Gurr S.J."/>
            <person name="Heiman D."/>
            <person name="Heitman J."/>
            <person name="Kosti I."/>
            <person name="Rossi A."/>
            <person name="Saif S."/>
            <person name="Samalova M."/>
            <person name="Saunders C.W."/>
            <person name="Shea T."/>
            <person name="Summerbell R.C."/>
            <person name="Xu J."/>
            <person name="Young S."/>
            <person name="Zeng Q."/>
            <person name="Birren B.W."/>
            <person name="Cuomo C.A."/>
            <person name="White T.C."/>
        </authorList>
    </citation>
    <scope>NUCLEOTIDE SEQUENCE [LARGE SCALE GENOMIC DNA]</scope>
    <source>
        <strain evidence="3">ATCC MYA-4604 / CBS 118893</strain>
    </source>
</reference>
<dbReference type="VEuPathDB" id="FungiDB:MGYG_07385"/>
<organism evidence="3">
    <name type="scientific">Arthroderma gypseum (strain ATCC MYA-4604 / CBS 118893)</name>
    <name type="common">Microsporum gypseum</name>
    <dbReference type="NCBI Taxonomy" id="535722"/>
    <lineage>
        <taxon>Eukaryota</taxon>
        <taxon>Fungi</taxon>
        <taxon>Dikarya</taxon>
        <taxon>Ascomycota</taxon>
        <taxon>Pezizomycotina</taxon>
        <taxon>Eurotiomycetes</taxon>
        <taxon>Eurotiomycetidae</taxon>
        <taxon>Onygenales</taxon>
        <taxon>Arthrodermataceae</taxon>
        <taxon>Nannizzia</taxon>
    </lineage>
</organism>
<dbReference type="Proteomes" id="UP000002669">
    <property type="component" value="Unassembled WGS sequence"/>
</dbReference>
<evidence type="ECO:0000313" key="2">
    <source>
        <dbReference type="EMBL" id="EFR04377.1"/>
    </source>
</evidence>
<evidence type="ECO:0000256" key="1">
    <source>
        <dbReference type="SAM" id="SignalP"/>
    </source>
</evidence>
<evidence type="ECO:0000313" key="3">
    <source>
        <dbReference type="Proteomes" id="UP000002669"/>
    </source>
</evidence>
<gene>
    <name evidence="2" type="ORF">MGYG_07385</name>
</gene>
<protein>
    <recommendedName>
        <fullName evidence="4">Ricin B lectin domain-containing protein</fullName>
    </recommendedName>
</protein>
<dbReference type="InParanoid" id="E4V303"/>
<feature type="chain" id="PRO_5003190903" description="Ricin B lectin domain-containing protein" evidence="1">
    <location>
        <begin position="20"/>
        <end position="169"/>
    </location>
</feature>
<evidence type="ECO:0008006" key="4">
    <source>
        <dbReference type="Google" id="ProtNLM"/>
    </source>
</evidence>
<dbReference type="OMA" id="GSPCRYW"/>
<dbReference type="AlphaFoldDB" id="E4V303"/>
<dbReference type="RefSeq" id="XP_003170140.1">
    <property type="nucleotide sequence ID" value="XM_003170092.1"/>
</dbReference>